<gene>
    <name evidence="3" type="ORF">GCM10023186_01410</name>
</gene>
<accession>A0ABP8ITI5</accession>
<dbReference type="RefSeq" id="WP_345220442.1">
    <property type="nucleotide sequence ID" value="NZ_BAABHA010000001.1"/>
</dbReference>
<feature type="compositionally biased region" description="Low complexity" evidence="1">
    <location>
        <begin position="155"/>
        <end position="172"/>
    </location>
</feature>
<evidence type="ECO:0000313" key="4">
    <source>
        <dbReference type="Proteomes" id="UP001500454"/>
    </source>
</evidence>
<dbReference type="PROSITE" id="PS51257">
    <property type="entry name" value="PROKAR_LIPOPROTEIN"/>
    <property type="match status" value="1"/>
</dbReference>
<feature type="compositionally biased region" description="Low complexity" evidence="1">
    <location>
        <begin position="27"/>
        <end position="39"/>
    </location>
</feature>
<name>A0ABP8ITI5_9BACT</name>
<feature type="region of interest" description="Disordered" evidence="1">
    <location>
        <begin position="151"/>
        <end position="230"/>
    </location>
</feature>
<dbReference type="Proteomes" id="UP001500454">
    <property type="component" value="Unassembled WGS sequence"/>
</dbReference>
<feature type="compositionally biased region" description="Basic and acidic residues" evidence="1">
    <location>
        <begin position="178"/>
        <end position="230"/>
    </location>
</feature>
<feature type="chain" id="PRO_5047201635" description="Lipoprotein" evidence="2">
    <location>
        <begin position="21"/>
        <end position="230"/>
    </location>
</feature>
<keyword evidence="4" id="KW-1185">Reference proteome</keyword>
<sequence length="230" mass="25064">MKKMFLLLSCAAAMTMASCSQEKTTETDGTVTTTTTTTTTARPAVYTEEAYNSRADRISADMAAQMKLDEATRAKVRTAYYNRSKRLGELHNQYMEDTTGMAAAMRTVYTETDAEMKTIFTDPAQYSAYESSRTNYYEDRYLDDAMAQGMDSEEGANSMSSSSDMSATASGEGAMEVSKMKAKDADGNKIKVKSDGDIKTKDAAGNKGKMDADDGTIKDKPADGDKTKMQ</sequence>
<evidence type="ECO:0008006" key="5">
    <source>
        <dbReference type="Google" id="ProtNLM"/>
    </source>
</evidence>
<dbReference type="EMBL" id="BAABHA010000001">
    <property type="protein sequence ID" value="GAA4372201.1"/>
    <property type="molecule type" value="Genomic_DNA"/>
</dbReference>
<keyword evidence="2" id="KW-0732">Signal</keyword>
<comment type="caution">
    <text evidence="3">The sequence shown here is derived from an EMBL/GenBank/DDBJ whole genome shotgun (WGS) entry which is preliminary data.</text>
</comment>
<protein>
    <recommendedName>
        <fullName evidence="5">Lipoprotein</fullName>
    </recommendedName>
</protein>
<feature type="region of interest" description="Disordered" evidence="1">
    <location>
        <begin position="19"/>
        <end position="39"/>
    </location>
</feature>
<feature type="signal peptide" evidence="2">
    <location>
        <begin position="1"/>
        <end position="20"/>
    </location>
</feature>
<proteinExistence type="predicted"/>
<evidence type="ECO:0000256" key="2">
    <source>
        <dbReference type="SAM" id="SignalP"/>
    </source>
</evidence>
<reference evidence="4" key="1">
    <citation type="journal article" date="2019" name="Int. J. Syst. Evol. Microbiol.">
        <title>The Global Catalogue of Microorganisms (GCM) 10K type strain sequencing project: providing services to taxonomists for standard genome sequencing and annotation.</title>
        <authorList>
            <consortium name="The Broad Institute Genomics Platform"/>
            <consortium name="The Broad Institute Genome Sequencing Center for Infectious Disease"/>
            <person name="Wu L."/>
            <person name="Ma J."/>
        </authorList>
    </citation>
    <scope>NUCLEOTIDE SEQUENCE [LARGE SCALE GENOMIC DNA]</scope>
    <source>
        <strain evidence="4">JCM 17924</strain>
    </source>
</reference>
<evidence type="ECO:0000313" key="3">
    <source>
        <dbReference type="EMBL" id="GAA4372201.1"/>
    </source>
</evidence>
<evidence type="ECO:0000256" key="1">
    <source>
        <dbReference type="SAM" id="MobiDB-lite"/>
    </source>
</evidence>
<organism evidence="3 4">
    <name type="scientific">Hymenobacter koreensis</name>
    <dbReference type="NCBI Taxonomy" id="1084523"/>
    <lineage>
        <taxon>Bacteria</taxon>
        <taxon>Pseudomonadati</taxon>
        <taxon>Bacteroidota</taxon>
        <taxon>Cytophagia</taxon>
        <taxon>Cytophagales</taxon>
        <taxon>Hymenobacteraceae</taxon>
        <taxon>Hymenobacter</taxon>
    </lineage>
</organism>